<evidence type="ECO:0000256" key="4">
    <source>
        <dbReference type="ARBA" id="ARBA00023012"/>
    </source>
</evidence>
<dbReference type="SMART" id="SM00448">
    <property type="entry name" value="REC"/>
    <property type="match status" value="1"/>
</dbReference>
<sequence>MYKVFIAEDEIVVREGLRNSIQSGTGPFVLVGEASDGEMALSIMKDVKPDILITDIRMPFVDGLSLSRIIKKILPWIKIIIISGHDEFQYAQEAISIGVDEFILKPISASDMLTTLNKLVETIEQEKLHLSSIENLKLQAQSNSNLIRERWLCDLVTGIVKTEDALEKGGDMGIDLIAHGYLVAIIKLSTSSETYADLITAKLHINSIIDNQEEVLCFSQSRDSIILLLMQLVSESLEETAYTLAQAIKYEVERNTDCMVTIGIGSLVERIGSLSQSYADAEKAIKFTVKTGQNLIIGTHDLNSFSEIDFLKLDGSPISERLKYVKKSGINEIIAQYITMIGDDPFQTTLISYYLLYDLMVAISKIIDELGGVVQEVVPWLSNKSELSEIASSKETFCDGVKLILDTFIDFRELKSAGKYYEMIQKAKQHINLHFADQDISLHSVASIVHVSPNHFSTIFSQETGETFIEYLTRVRINKSKDLLLTTALRSADIAYDVGFGDPHYFSYIFKKHTGISPREFRTGSKCLN</sequence>
<comment type="caution">
    <text evidence="10">The sequence shown here is derived from an EMBL/GenBank/DDBJ whole genome shotgun (WGS) entry which is preliminary data.</text>
</comment>
<proteinExistence type="predicted"/>
<dbReference type="GO" id="GO:0000160">
    <property type="term" value="P:phosphorelay signal transduction system"/>
    <property type="evidence" value="ECO:0007669"/>
    <property type="project" value="UniProtKB-KW"/>
</dbReference>
<dbReference type="PROSITE" id="PS01124">
    <property type="entry name" value="HTH_ARAC_FAMILY_2"/>
    <property type="match status" value="1"/>
</dbReference>
<keyword evidence="5" id="KW-0805">Transcription regulation</keyword>
<dbReference type="GO" id="GO:0003700">
    <property type="term" value="F:DNA-binding transcription factor activity"/>
    <property type="evidence" value="ECO:0007669"/>
    <property type="project" value="InterPro"/>
</dbReference>
<organism evidence="10">
    <name type="scientific">bioreactor metagenome</name>
    <dbReference type="NCBI Taxonomy" id="1076179"/>
    <lineage>
        <taxon>unclassified sequences</taxon>
        <taxon>metagenomes</taxon>
        <taxon>ecological metagenomes</taxon>
    </lineage>
</organism>
<evidence type="ECO:0000256" key="6">
    <source>
        <dbReference type="ARBA" id="ARBA00023125"/>
    </source>
</evidence>
<dbReference type="PRINTS" id="PR00032">
    <property type="entry name" value="HTHARAC"/>
</dbReference>
<gene>
    <name evidence="10" type="primary">rssB_29</name>
    <name evidence="10" type="ORF">SDC9_64265</name>
</gene>
<dbReference type="Pfam" id="PF17853">
    <property type="entry name" value="GGDEF_2"/>
    <property type="match status" value="1"/>
</dbReference>
<dbReference type="GO" id="GO:0005737">
    <property type="term" value="C:cytoplasm"/>
    <property type="evidence" value="ECO:0007669"/>
    <property type="project" value="UniProtKB-SubCell"/>
</dbReference>
<dbReference type="CDD" id="cd17536">
    <property type="entry name" value="REC_YesN-like"/>
    <property type="match status" value="1"/>
</dbReference>
<evidence type="ECO:0000259" key="9">
    <source>
        <dbReference type="PROSITE" id="PS50110"/>
    </source>
</evidence>
<dbReference type="Gene3D" id="3.40.50.2300">
    <property type="match status" value="1"/>
</dbReference>
<dbReference type="AlphaFoldDB" id="A0A644XNZ7"/>
<dbReference type="Gene3D" id="1.10.10.60">
    <property type="entry name" value="Homeodomain-like"/>
    <property type="match status" value="2"/>
</dbReference>
<dbReference type="PANTHER" id="PTHR42713:SF3">
    <property type="entry name" value="TRANSCRIPTIONAL REGULATORY PROTEIN HPTR"/>
    <property type="match status" value="1"/>
</dbReference>
<dbReference type="InterPro" id="IPR001789">
    <property type="entry name" value="Sig_transdc_resp-reg_receiver"/>
</dbReference>
<keyword evidence="2" id="KW-0963">Cytoplasm</keyword>
<dbReference type="EMBL" id="VSSQ01002875">
    <property type="protein sequence ID" value="MPM17865.1"/>
    <property type="molecule type" value="Genomic_DNA"/>
</dbReference>
<dbReference type="GO" id="GO:0043565">
    <property type="term" value="F:sequence-specific DNA binding"/>
    <property type="evidence" value="ECO:0007669"/>
    <property type="project" value="InterPro"/>
</dbReference>
<dbReference type="SUPFAM" id="SSF46689">
    <property type="entry name" value="Homeodomain-like"/>
    <property type="match status" value="2"/>
</dbReference>
<keyword evidence="7" id="KW-0804">Transcription</keyword>
<reference evidence="10" key="1">
    <citation type="submission" date="2019-08" db="EMBL/GenBank/DDBJ databases">
        <authorList>
            <person name="Kucharzyk K."/>
            <person name="Murdoch R.W."/>
            <person name="Higgins S."/>
            <person name="Loffler F."/>
        </authorList>
    </citation>
    <scope>NUCLEOTIDE SEQUENCE</scope>
</reference>
<evidence type="ECO:0000313" key="10">
    <source>
        <dbReference type="EMBL" id="MPM17865.1"/>
    </source>
</evidence>
<protein>
    <submittedName>
        <fullName evidence="10">Regulator of RpoS</fullName>
    </submittedName>
</protein>
<evidence type="ECO:0000256" key="7">
    <source>
        <dbReference type="ARBA" id="ARBA00023163"/>
    </source>
</evidence>
<dbReference type="Pfam" id="PF00072">
    <property type="entry name" value="Response_reg"/>
    <property type="match status" value="1"/>
</dbReference>
<dbReference type="InterPro" id="IPR020449">
    <property type="entry name" value="Tscrpt_reg_AraC-type_HTH"/>
</dbReference>
<dbReference type="PANTHER" id="PTHR42713">
    <property type="entry name" value="HISTIDINE KINASE-RELATED"/>
    <property type="match status" value="1"/>
</dbReference>
<dbReference type="InterPro" id="IPR009057">
    <property type="entry name" value="Homeodomain-like_sf"/>
</dbReference>
<evidence type="ECO:0000256" key="2">
    <source>
        <dbReference type="ARBA" id="ARBA00022490"/>
    </source>
</evidence>
<dbReference type="InterPro" id="IPR018060">
    <property type="entry name" value="HTH_AraC"/>
</dbReference>
<dbReference type="InterPro" id="IPR041522">
    <property type="entry name" value="CdaR_GGDEF"/>
</dbReference>
<feature type="domain" description="Response regulatory" evidence="9">
    <location>
        <begin position="3"/>
        <end position="120"/>
    </location>
</feature>
<evidence type="ECO:0000256" key="3">
    <source>
        <dbReference type="ARBA" id="ARBA00022553"/>
    </source>
</evidence>
<evidence type="ECO:0000259" key="8">
    <source>
        <dbReference type="PROSITE" id="PS01124"/>
    </source>
</evidence>
<name>A0A644XNZ7_9ZZZZ</name>
<evidence type="ECO:0000256" key="5">
    <source>
        <dbReference type="ARBA" id="ARBA00023015"/>
    </source>
</evidence>
<keyword evidence="3" id="KW-0597">Phosphoprotein</keyword>
<comment type="subcellular location">
    <subcellularLocation>
        <location evidence="1">Cytoplasm</location>
    </subcellularLocation>
</comment>
<dbReference type="SUPFAM" id="SSF52172">
    <property type="entry name" value="CheY-like"/>
    <property type="match status" value="1"/>
</dbReference>
<dbReference type="InterPro" id="IPR051552">
    <property type="entry name" value="HptR"/>
</dbReference>
<dbReference type="Pfam" id="PF12833">
    <property type="entry name" value="HTH_18"/>
    <property type="match status" value="1"/>
</dbReference>
<accession>A0A644XNZ7</accession>
<dbReference type="SMART" id="SM00342">
    <property type="entry name" value="HTH_ARAC"/>
    <property type="match status" value="1"/>
</dbReference>
<feature type="domain" description="HTH araC/xylS-type" evidence="8">
    <location>
        <begin position="425"/>
        <end position="524"/>
    </location>
</feature>
<keyword evidence="4" id="KW-0902">Two-component regulatory system</keyword>
<dbReference type="PROSITE" id="PS50110">
    <property type="entry name" value="RESPONSE_REGULATORY"/>
    <property type="match status" value="1"/>
</dbReference>
<keyword evidence="6" id="KW-0238">DNA-binding</keyword>
<dbReference type="InterPro" id="IPR011006">
    <property type="entry name" value="CheY-like_superfamily"/>
</dbReference>
<evidence type="ECO:0000256" key="1">
    <source>
        <dbReference type="ARBA" id="ARBA00004496"/>
    </source>
</evidence>